<organism evidence="1">
    <name type="scientific">Brachypodium distachyon</name>
    <name type="common">Purple false brome</name>
    <name type="synonym">Trachynia distachya</name>
    <dbReference type="NCBI Taxonomy" id="15368"/>
    <lineage>
        <taxon>Eukaryota</taxon>
        <taxon>Viridiplantae</taxon>
        <taxon>Streptophyta</taxon>
        <taxon>Embryophyta</taxon>
        <taxon>Tracheophyta</taxon>
        <taxon>Spermatophyta</taxon>
        <taxon>Magnoliopsida</taxon>
        <taxon>Liliopsida</taxon>
        <taxon>Poales</taxon>
        <taxon>Poaceae</taxon>
        <taxon>BOP clade</taxon>
        <taxon>Pooideae</taxon>
        <taxon>Stipodae</taxon>
        <taxon>Brachypodieae</taxon>
        <taxon>Brachypodium</taxon>
    </lineage>
</organism>
<keyword evidence="3" id="KW-1185">Reference proteome</keyword>
<dbReference type="Proteomes" id="UP000008810">
    <property type="component" value="Chromosome 1"/>
</dbReference>
<gene>
    <name evidence="1" type="ORF">BRADI_1g12065v3</name>
</gene>
<reference evidence="1 2" key="1">
    <citation type="journal article" date="2010" name="Nature">
        <title>Genome sequencing and analysis of the model grass Brachypodium distachyon.</title>
        <authorList>
            <consortium name="International Brachypodium Initiative"/>
        </authorList>
    </citation>
    <scope>NUCLEOTIDE SEQUENCE [LARGE SCALE GENOMIC DNA]</scope>
    <source>
        <strain evidence="1 2">Bd21</strain>
    </source>
</reference>
<dbReference type="InParanoid" id="A0A2K2DJ33"/>
<accession>A0A2K2DJ33</accession>
<dbReference type="AlphaFoldDB" id="A0A2K2DJ33"/>
<name>A0A2K2DJ33_BRADI</name>
<protein>
    <submittedName>
        <fullName evidence="1 2">Uncharacterized protein</fullName>
    </submittedName>
</protein>
<proteinExistence type="predicted"/>
<sequence>MMIDEKLLHLSTGITRRIWKRTSISKRYLLCHLQCMIMPGVLYENGQMGITMHPKFFSQQGCDLQEQFFSRNI</sequence>
<dbReference type="EnsemblPlants" id="PNT74289">
    <property type="protein sequence ID" value="PNT74289"/>
    <property type="gene ID" value="BRADI_1g12065v3"/>
</dbReference>
<evidence type="ECO:0000313" key="1">
    <source>
        <dbReference type="EMBL" id="PNT74289.1"/>
    </source>
</evidence>
<evidence type="ECO:0000313" key="2">
    <source>
        <dbReference type="EnsemblPlants" id="PNT74289"/>
    </source>
</evidence>
<evidence type="ECO:0000313" key="3">
    <source>
        <dbReference type="Proteomes" id="UP000008810"/>
    </source>
</evidence>
<reference evidence="2" key="3">
    <citation type="submission" date="2018-08" db="UniProtKB">
        <authorList>
            <consortium name="EnsemblPlants"/>
        </authorList>
    </citation>
    <scope>IDENTIFICATION</scope>
    <source>
        <strain evidence="2">cv. Bd21</strain>
    </source>
</reference>
<dbReference type="EMBL" id="CM000880">
    <property type="protein sequence ID" value="PNT74289.1"/>
    <property type="molecule type" value="Genomic_DNA"/>
</dbReference>
<reference evidence="1" key="2">
    <citation type="submission" date="2017-06" db="EMBL/GenBank/DDBJ databases">
        <title>WGS assembly of Brachypodium distachyon.</title>
        <authorList>
            <consortium name="The International Brachypodium Initiative"/>
            <person name="Lucas S."/>
            <person name="Harmon-Smith M."/>
            <person name="Lail K."/>
            <person name="Tice H."/>
            <person name="Grimwood J."/>
            <person name="Bruce D."/>
            <person name="Barry K."/>
            <person name="Shu S."/>
            <person name="Lindquist E."/>
            <person name="Wang M."/>
            <person name="Pitluck S."/>
            <person name="Vogel J.P."/>
            <person name="Garvin D.F."/>
            <person name="Mockler T.C."/>
            <person name="Schmutz J."/>
            <person name="Rokhsar D."/>
            <person name="Bevan M.W."/>
        </authorList>
    </citation>
    <scope>NUCLEOTIDE SEQUENCE</scope>
    <source>
        <strain evidence="1">Bd21</strain>
    </source>
</reference>
<dbReference type="Gramene" id="PNT74289">
    <property type="protein sequence ID" value="PNT74289"/>
    <property type="gene ID" value="BRADI_1g12065v3"/>
</dbReference>